<keyword evidence="3" id="KW-1185">Reference proteome</keyword>
<gene>
    <name evidence="2" type="ORF">FA09DRAFT_199389</name>
</gene>
<organism evidence="2 3">
    <name type="scientific">Tilletiopsis washingtonensis</name>
    <dbReference type="NCBI Taxonomy" id="58919"/>
    <lineage>
        <taxon>Eukaryota</taxon>
        <taxon>Fungi</taxon>
        <taxon>Dikarya</taxon>
        <taxon>Basidiomycota</taxon>
        <taxon>Ustilaginomycotina</taxon>
        <taxon>Exobasidiomycetes</taxon>
        <taxon>Entylomatales</taxon>
        <taxon>Entylomatales incertae sedis</taxon>
        <taxon>Tilletiopsis</taxon>
    </lineage>
</organism>
<accession>A0A316ZG90</accession>
<dbReference type="EMBL" id="KZ819286">
    <property type="protein sequence ID" value="PWN99942.1"/>
    <property type="molecule type" value="Genomic_DNA"/>
</dbReference>
<reference evidence="2 3" key="1">
    <citation type="journal article" date="2018" name="Mol. Biol. Evol.">
        <title>Broad Genomic Sampling Reveals a Smut Pathogenic Ancestry of the Fungal Clade Ustilaginomycotina.</title>
        <authorList>
            <person name="Kijpornyongpan T."/>
            <person name="Mondo S.J."/>
            <person name="Barry K."/>
            <person name="Sandor L."/>
            <person name="Lee J."/>
            <person name="Lipzen A."/>
            <person name="Pangilinan J."/>
            <person name="LaButti K."/>
            <person name="Hainaut M."/>
            <person name="Henrissat B."/>
            <person name="Grigoriev I.V."/>
            <person name="Spatafora J.W."/>
            <person name="Aime M.C."/>
        </authorList>
    </citation>
    <scope>NUCLEOTIDE SEQUENCE [LARGE SCALE GENOMIC DNA]</scope>
    <source>
        <strain evidence="2 3">MCA 4186</strain>
    </source>
</reference>
<dbReference type="GeneID" id="37266976"/>
<protein>
    <submittedName>
        <fullName evidence="2">Uncharacterized protein</fullName>
    </submittedName>
</protein>
<evidence type="ECO:0000313" key="2">
    <source>
        <dbReference type="EMBL" id="PWN99942.1"/>
    </source>
</evidence>
<name>A0A316ZG90_9BASI</name>
<dbReference type="RefSeq" id="XP_025600221.1">
    <property type="nucleotide sequence ID" value="XM_025739430.1"/>
</dbReference>
<evidence type="ECO:0000256" key="1">
    <source>
        <dbReference type="SAM" id="MobiDB-lite"/>
    </source>
</evidence>
<evidence type="ECO:0000313" key="3">
    <source>
        <dbReference type="Proteomes" id="UP000245946"/>
    </source>
</evidence>
<feature type="compositionally biased region" description="Low complexity" evidence="1">
    <location>
        <begin position="25"/>
        <end position="40"/>
    </location>
</feature>
<dbReference type="Proteomes" id="UP000245946">
    <property type="component" value="Unassembled WGS sequence"/>
</dbReference>
<dbReference type="AlphaFoldDB" id="A0A316ZG90"/>
<feature type="region of interest" description="Disordered" evidence="1">
    <location>
        <begin position="20"/>
        <end position="40"/>
    </location>
</feature>
<proteinExistence type="predicted"/>
<sequence>MRKRPQRPAAARLWMHPPRARARRSLPSSSTTLSFRSSSCSSCSRLPLLVAAASALVVSLWPRSCRSAFSPPALHIPIRRRACTPDGALLSLLSFTSHPLHHIHLGTSSRSALLLARAAPPPLPLFASPPRRLCCVSHPSVLLPAPSASPCASPPSLRPC</sequence>